<dbReference type="EMBL" id="CAJJDP010000073">
    <property type="protein sequence ID" value="CAD8179950.1"/>
    <property type="molecule type" value="Genomic_DNA"/>
</dbReference>
<dbReference type="OrthoDB" id="307213at2759"/>
<protein>
    <submittedName>
        <fullName evidence="1">Uncharacterized protein</fullName>
    </submittedName>
</protein>
<name>A0A8S1VRS1_PAROT</name>
<accession>A0A8S1VRS1</accession>
<comment type="caution">
    <text evidence="1">The sequence shown here is derived from an EMBL/GenBank/DDBJ whole genome shotgun (WGS) entry which is preliminary data.</text>
</comment>
<evidence type="ECO:0000313" key="1">
    <source>
        <dbReference type="EMBL" id="CAD8179950.1"/>
    </source>
</evidence>
<reference evidence="1" key="1">
    <citation type="submission" date="2021-01" db="EMBL/GenBank/DDBJ databases">
        <authorList>
            <consortium name="Genoscope - CEA"/>
            <person name="William W."/>
        </authorList>
    </citation>
    <scope>NUCLEOTIDE SEQUENCE</scope>
</reference>
<sequence length="161" mass="18930">MHSMKFSSKPSLQSLKSSKFSVISTQQRTPDSTKLMKLKQSCLLYSQSPKFKTGRTKTFNFSESDLKPVMKMENLKEKIEKSIILLQKTKGQKDLSTQLKIEEMVIEMMKLCQIDNKILKLLQQIKEEKEQKLQSQSKTMLFINRQQTQIEQLKRRCSEYN</sequence>
<dbReference type="AlphaFoldDB" id="A0A8S1VRS1"/>
<proteinExistence type="predicted"/>
<evidence type="ECO:0000313" key="2">
    <source>
        <dbReference type="Proteomes" id="UP000683925"/>
    </source>
</evidence>
<organism evidence="1 2">
    <name type="scientific">Paramecium octaurelia</name>
    <dbReference type="NCBI Taxonomy" id="43137"/>
    <lineage>
        <taxon>Eukaryota</taxon>
        <taxon>Sar</taxon>
        <taxon>Alveolata</taxon>
        <taxon>Ciliophora</taxon>
        <taxon>Intramacronucleata</taxon>
        <taxon>Oligohymenophorea</taxon>
        <taxon>Peniculida</taxon>
        <taxon>Parameciidae</taxon>
        <taxon>Paramecium</taxon>
    </lineage>
</organism>
<dbReference type="OMA" id="QSPKFKT"/>
<dbReference type="Proteomes" id="UP000683925">
    <property type="component" value="Unassembled WGS sequence"/>
</dbReference>
<keyword evidence="2" id="KW-1185">Reference proteome</keyword>
<gene>
    <name evidence="1" type="ORF">POCTA_138.1.T0740070</name>
</gene>